<dbReference type="OrthoDB" id="5986190at2759"/>
<dbReference type="SUPFAM" id="SSF52540">
    <property type="entry name" value="P-loop containing nucleoside triphosphate hydrolases"/>
    <property type="match status" value="1"/>
</dbReference>
<evidence type="ECO:0000313" key="2">
    <source>
        <dbReference type="EMBL" id="OQD60534.1"/>
    </source>
</evidence>
<dbReference type="Gene3D" id="3.40.50.300">
    <property type="entry name" value="P-loop containing nucleotide triphosphate hydrolases"/>
    <property type="match status" value="1"/>
</dbReference>
<sequence length="642" mass="73372">MTSISVDGPNFGLQVGHNSGNISAVFHTPPDREKTPPSPSSTVPFDRDPDFVDRPEILKQIHESISKPGARIGLTGLGGVGKSQLAIETSYRHRLQNPDIWIFWVYAGSVSRFEQSFEEIATRAGIRRQRDPGANIYELVEAWLNGEKSGKWVLVLDNVDDDQFLRERPAPDPKRQNRPNKPLLNYIPKTSHGSILVTGRNEGAVVKIVGRRNLIQIKHLPESEALELLNKKLLLPQDQTETSNLESSKRLVKELEFLPLAIAQAAAFITYFSPRYSVSQYLEKFLKNDRGAIMLLEHELHEKDSLNRDWEAENSIAMTWQISFDHIARVRPSAADLLSLMCFFDRNEIPECVLFLPPKSTSEEKGLQSDSKKRSHSEMEDLEQEFVADVAILRDFAFVTIVHSRSFTMHRLVQLITQAWLKKQLGKFDFYYTQFINNLRREFPRRLRTPEDLAKGRVLSPSIFQIHSFAVDRRRSSAFGSPKITSGEYHLLSMAVFHEKQAREKAILDFLIDEMALHTQRLCDRMAEVTPHLASDSREMLLHDMQSLTTENKVDITRRFSELAISEERLDGVENMLHRLDESGQNPTIDFTKELATGLEKLKEISSVSDVNPAIDQTRRILRACEEIDNKFAQLFGFRTLP</sequence>
<keyword evidence="3" id="KW-1185">Reference proteome</keyword>
<dbReference type="EMBL" id="MDYM01000022">
    <property type="protein sequence ID" value="OQD60534.1"/>
    <property type="molecule type" value="Genomic_DNA"/>
</dbReference>
<proteinExistence type="predicted"/>
<organism evidence="2 3">
    <name type="scientific">Penicillium polonicum</name>
    <dbReference type="NCBI Taxonomy" id="60169"/>
    <lineage>
        <taxon>Eukaryota</taxon>
        <taxon>Fungi</taxon>
        <taxon>Dikarya</taxon>
        <taxon>Ascomycota</taxon>
        <taxon>Pezizomycotina</taxon>
        <taxon>Eurotiomycetes</taxon>
        <taxon>Eurotiomycetidae</taxon>
        <taxon>Eurotiales</taxon>
        <taxon>Aspergillaceae</taxon>
        <taxon>Penicillium</taxon>
    </lineage>
</organism>
<accession>A0A1V6N783</accession>
<comment type="caution">
    <text evidence="2">The sequence shown here is derived from an EMBL/GenBank/DDBJ whole genome shotgun (WGS) entry which is preliminary data.</text>
</comment>
<dbReference type="PANTHER" id="PTHR35205">
    <property type="entry name" value="NB-ARC AND TPR DOMAIN PROTEIN"/>
    <property type="match status" value="1"/>
</dbReference>
<dbReference type="InterPro" id="IPR027417">
    <property type="entry name" value="P-loop_NTPase"/>
</dbReference>
<evidence type="ECO:0000313" key="3">
    <source>
        <dbReference type="Proteomes" id="UP000191408"/>
    </source>
</evidence>
<gene>
    <name evidence="2" type="ORF">PENPOL_c022G00567</name>
</gene>
<reference evidence="3" key="1">
    <citation type="journal article" date="2017" name="Nat. Microbiol.">
        <title>Global analysis of biosynthetic gene clusters reveals vast potential of secondary metabolite production in Penicillium species.</title>
        <authorList>
            <person name="Nielsen J.C."/>
            <person name="Grijseels S."/>
            <person name="Prigent S."/>
            <person name="Ji B."/>
            <person name="Dainat J."/>
            <person name="Nielsen K.F."/>
            <person name="Frisvad J.C."/>
            <person name="Workman M."/>
            <person name="Nielsen J."/>
        </authorList>
    </citation>
    <scope>NUCLEOTIDE SEQUENCE [LARGE SCALE GENOMIC DNA]</scope>
    <source>
        <strain evidence="3">IBT 4502</strain>
    </source>
</reference>
<dbReference type="Proteomes" id="UP000191408">
    <property type="component" value="Unassembled WGS sequence"/>
</dbReference>
<protein>
    <submittedName>
        <fullName evidence="2">Uncharacterized protein</fullName>
    </submittedName>
</protein>
<feature type="region of interest" description="Disordered" evidence="1">
    <location>
        <begin position="22"/>
        <end position="49"/>
    </location>
</feature>
<dbReference type="AlphaFoldDB" id="A0A1V6N783"/>
<dbReference type="PANTHER" id="PTHR35205:SF1">
    <property type="entry name" value="ZU5 DOMAIN-CONTAINING PROTEIN"/>
    <property type="match status" value="1"/>
</dbReference>
<dbReference type="STRING" id="60169.A0A1V6N783"/>
<evidence type="ECO:0000256" key="1">
    <source>
        <dbReference type="SAM" id="MobiDB-lite"/>
    </source>
</evidence>
<name>A0A1V6N783_PENPO</name>
<dbReference type="GO" id="GO:0043531">
    <property type="term" value="F:ADP binding"/>
    <property type="evidence" value="ECO:0007669"/>
    <property type="project" value="InterPro"/>
</dbReference>